<organism evidence="1 2">
    <name type="scientific">Novipirellula rosea</name>
    <dbReference type="NCBI Taxonomy" id="1031540"/>
    <lineage>
        <taxon>Bacteria</taxon>
        <taxon>Pseudomonadati</taxon>
        <taxon>Planctomycetota</taxon>
        <taxon>Planctomycetia</taxon>
        <taxon>Pirellulales</taxon>
        <taxon>Pirellulaceae</taxon>
        <taxon>Novipirellula</taxon>
    </lineage>
</organism>
<evidence type="ECO:0000313" key="2">
    <source>
        <dbReference type="Proteomes" id="UP001500840"/>
    </source>
</evidence>
<proteinExistence type="predicted"/>
<dbReference type="EMBL" id="BAABGA010000077">
    <property type="protein sequence ID" value="GAA4465826.1"/>
    <property type="molecule type" value="Genomic_DNA"/>
</dbReference>
<sequence length="285" mass="31212">MFSRKCELDLAKAKSLVRQWAEDDIPVTGEHVSDEEWDQIDETGPGLMFDYFNGKLSSDQVALVERYATISEEFREDLLTSGRIVVGRLEDAIANGLSWREICDSAGAQTAAMAVCRANQAPLRLALSNTLMAAASSESVSEDVLLGDNIRMEVFEEEGNLVFDITSSDPQSAGQLIGIHLSNDDLSIVGYVLLRMGKSGVVSGSLEIDRNQLAGNYDVVPRPVQSHDLAVCDTPTLEKAIRADHNDPDAMQSWKSWVTCVRQSDDADALAPLLDRLESELKSFS</sequence>
<gene>
    <name evidence="1" type="ORF">GCM10023156_54030</name>
</gene>
<protein>
    <submittedName>
        <fullName evidence="1">Uncharacterized protein</fullName>
    </submittedName>
</protein>
<reference evidence="2" key="1">
    <citation type="journal article" date="2019" name="Int. J. Syst. Evol. Microbiol.">
        <title>The Global Catalogue of Microorganisms (GCM) 10K type strain sequencing project: providing services to taxonomists for standard genome sequencing and annotation.</title>
        <authorList>
            <consortium name="The Broad Institute Genomics Platform"/>
            <consortium name="The Broad Institute Genome Sequencing Center for Infectious Disease"/>
            <person name="Wu L."/>
            <person name="Ma J."/>
        </authorList>
    </citation>
    <scope>NUCLEOTIDE SEQUENCE [LARGE SCALE GENOMIC DNA]</scope>
    <source>
        <strain evidence="2">JCM 17759</strain>
    </source>
</reference>
<keyword evidence="2" id="KW-1185">Reference proteome</keyword>
<comment type="caution">
    <text evidence="1">The sequence shown here is derived from an EMBL/GenBank/DDBJ whole genome shotgun (WGS) entry which is preliminary data.</text>
</comment>
<name>A0ABP8NI46_9BACT</name>
<dbReference type="RefSeq" id="WP_345326910.1">
    <property type="nucleotide sequence ID" value="NZ_BAABGA010000077.1"/>
</dbReference>
<evidence type="ECO:0000313" key="1">
    <source>
        <dbReference type="EMBL" id="GAA4465826.1"/>
    </source>
</evidence>
<accession>A0ABP8NI46</accession>
<dbReference type="Proteomes" id="UP001500840">
    <property type="component" value="Unassembled WGS sequence"/>
</dbReference>